<keyword evidence="2" id="KW-1185">Reference proteome</keyword>
<evidence type="ECO:0000313" key="2">
    <source>
        <dbReference type="Proteomes" id="UP001497644"/>
    </source>
</evidence>
<protein>
    <submittedName>
        <fullName evidence="1">Uncharacterized protein</fullName>
    </submittedName>
</protein>
<accession>A0AAV2MZ55</accession>
<evidence type="ECO:0000313" key="1">
    <source>
        <dbReference type="EMBL" id="CAL1672710.1"/>
    </source>
</evidence>
<dbReference type="Proteomes" id="UP001497644">
    <property type="component" value="Unassembled WGS sequence"/>
</dbReference>
<organism evidence="1 2">
    <name type="scientific">Lasius platythorax</name>
    <dbReference type="NCBI Taxonomy" id="488582"/>
    <lineage>
        <taxon>Eukaryota</taxon>
        <taxon>Metazoa</taxon>
        <taxon>Ecdysozoa</taxon>
        <taxon>Arthropoda</taxon>
        <taxon>Hexapoda</taxon>
        <taxon>Insecta</taxon>
        <taxon>Pterygota</taxon>
        <taxon>Neoptera</taxon>
        <taxon>Endopterygota</taxon>
        <taxon>Hymenoptera</taxon>
        <taxon>Apocrita</taxon>
        <taxon>Aculeata</taxon>
        <taxon>Formicoidea</taxon>
        <taxon>Formicidae</taxon>
        <taxon>Formicinae</taxon>
        <taxon>Lasius</taxon>
        <taxon>Lasius</taxon>
    </lineage>
</organism>
<reference evidence="1" key="1">
    <citation type="submission" date="2024-04" db="EMBL/GenBank/DDBJ databases">
        <authorList>
            <consortium name="Molecular Ecology Group"/>
        </authorList>
    </citation>
    <scope>NUCLEOTIDE SEQUENCE</scope>
</reference>
<dbReference type="AlphaFoldDB" id="A0AAV2MZ55"/>
<gene>
    <name evidence="1" type="ORF">LPLAT_LOCUS10608</name>
</gene>
<name>A0AAV2MZ55_9HYME</name>
<proteinExistence type="predicted"/>
<dbReference type="EMBL" id="CAXIPU020000854">
    <property type="protein sequence ID" value="CAL1672710.1"/>
    <property type="molecule type" value="Genomic_DNA"/>
</dbReference>
<comment type="caution">
    <text evidence="1">The sequence shown here is derived from an EMBL/GenBank/DDBJ whole genome shotgun (WGS) entry which is preliminary data.</text>
</comment>
<sequence>MNRDLIRNIATVAPSRKQECKVEYARTQDLWRKNRSKCLRMLLDDITGVQVPPKKVMVPFWQTVMTSSTSTSPGNDASIPTIDDLWIPIIAPEIKKSLPASTTSAGSDGLTARFLRKVLHRRSC</sequence>